<keyword evidence="1" id="KW-0732">Signal</keyword>
<protein>
    <submittedName>
        <fullName evidence="2">Uncharacterized protein</fullName>
    </submittedName>
</protein>
<feature type="signal peptide" evidence="1">
    <location>
        <begin position="1"/>
        <end position="18"/>
    </location>
</feature>
<organism evidence="2 3">
    <name type="scientific">Zhongshania guokunii</name>
    <dbReference type="NCBI Taxonomy" id="641783"/>
    <lineage>
        <taxon>Bacteria</taxon>
        <taxon>Pseudomonadati</taxon>
        <taxon>Pseudomonadota</taxon>
        <taxon>Gammaproteobacteria</taxon>
        <taxon>Cellvibrionales</taxon>
        <taxon>Spongiibacteraceae</taxon>
        <taxon>Zhongshania</taxon>
    </lineage>
</organism>
<comment type="caution">
    <text evidence="2">The sequence shown here is derived from an EMBL/GenBank/DDBJ whole genome shotgun (WGS) entry which is preliminary data.</text>
</comment>
<evidence type="ECO:0000313" key="3">
    <source>
        <dbReference type="Proteomes" id="UP001557485"/>
    </source>
</evidence>
<dbReference type="Proteomes" id="UP001557485">
    <property type="component" value="Unassembled WGS sequence"/>
</dbReference>
<dbReference type="PROSITE" id="PS51257">
    <property type="entry name" value="PROKAR_LIPOPROTEIN"/>
    <property type="match status" value="1"/>
</dbReference>
<feature type="chain" id="PRO_5046711413" evidence="1">
    <location>
        <begin position="19"/>
        <end position="192"/>
    </location>
</feature>
<reference evidence="2 3" key="1">
    <citation type="journal article" date="2011" name="Int. J. Syst. Evol. Microbiol.">
        <title>Zhongshania antarctica gen. nov., sp. nov. and Zhongshania guokunii sp. nov., gammaproteobacteria respectively isolated from coastal attached (fast) ice and surface seawater of the Antarctic.</title>
        <authorList>
            <person name="Li H.J."/>
            <person name="Zhang X.Y."/>
            <person name="Chen C.X."/>
            <person name="Zhang Y.J."/>
            <person name="Gao Z.M."/>
            <person name="Yu Y."/>
            <person name="Chen X.L."/>
            <person name="Chen B."/>
            <person name="Zhang Y.Z."/>
        </authorList>
    </citation>
    <scope>NUCLEOTIDE SEQUENCE [LARGE SCALE GENOMIC DNA]</scope>
    <source>
        <strain evidence="2 3">ZS6-22T</strain>
    </source>
</reference>
<gene>
    <name evidence="2" type="ORF">AB4876_09345</name>
</gene>
<keyword evidence="3" id="KW-1185">Reference proteome</keyword>
<dbReference type="EMBL" id="JBFRYA010000007">
    <property type="protein sequence ID" value="MEX1669116.1"/>
    <property type="molecule type" value="Genomic_DNA"/>
</dbReference>
<evidence type="ECO:0000256" key="1">
    <source>
        <dbReference type="SAM" id="SignalP"/>
    </source>
</evidence>
<name>A0ABV3U6N4_9GAMM</name>
<sequence length="192" mass="20988">MKKLIPTIPLLFISACVAPSIDPNLPPFTTLTTPDQSNGYQYIKSFEFSQPSSANAKQNATYCITKHVSYQQITQGQSAASMWNGLATSNHKNHSLDGGTVIKYDDGNGNLLAQGRERTQFNSGMVTIPINIEFQLEVKITDTTTLIFDKPTSTLGSDLTLKPIGSWPGAQGITISRQIESLADKIYDCLQQ</sequence>
<proteinExistence type="predicted"/>
<accession>A0ABV3U6N4</accession>
<dbReference type="RefSeq" id="WP_368381385.1">
    <property type="nucleotide sequence ID" value="NZ_JBFRYA010000007.1"/>
</dbReference>
<evidence type="ECO:0000313" key="2">
    <source>
        <dbReference type="EMBL" id="MEX1669116.1"/>
    </source>
</evidence>